<evidence type="ECO:0008006" key="3">
    <source>
        <dbReference type="Google" id="ProtNLM"/>
    </source>
</evidence>
<dbReference type="RefSeq" id="WP_090698990.1">
    <property type="nucleotide sequence ID" value="NZ_FOSP01000010.1"/>
</dbReference>
<dbReference type="OrthoDB" id="8546845at2"/>
<dbReference type="SUPFAM" id="SSF55785">
    <property type="entry name" value="PYP-like sensor domain (PAS domain)"/>
    <property type="match status" value="1"/>
</dbReference>
<reference evidence="2" key="1">
    <citation type="submission" date="2016-10" db="EMBL/GenBank/DDBJ databases">
        <authorList>
            <person name="Varghese N."/>
            <person name="Submissions S."/>
        </authorList>
    </citation>
    <scope>NUCLEOTIDE SEQUENCE [LARGE SCALE GENOMIC DNA]</scope>
    <source>
        <strain evidence="2">Nm69</strain>
    </source>
</reference>
<name>A0A1I4AXV0_9PROT</name>
<organism evidence="1 2">
    <name type="scientific">Nitrosomonas aestuarii</name>
    <dbReference type="NCBI Taxonomy" id="52441"/>
    <lineage>
        <taxon>Bacteria</taxon>
        <taxon>Pseudomonadati</taxon>
        <taxon>Pseudomonadota</taxon>
        <taxon>Betaproteobacteria</taxon>
        <taxon>Nitrosomonadales</taxon>
        <taxon>Nitrosomonadaceae</taxon>
        <taxon>Nitrosomonas</taxon>
    </lineage>
</organism>
<evidence type="ECO:0000313" key="2">
    <source>
        <dbReference type="Proteomes" id="UP000199533"/>
    </source>
</evidence>
<dbReference type="AlphaFoldDB" id="A0A1I4AXV0"/>
<dbReference type="Proteomes" id="UP000199533">
    <property type="component" value="Unassembled WGS sequence"/>
</dbReference>
<accession>A0A1I4AXV0</accession>
<keyword evidence="2" id="KW-1185">Reference proteome</keyword>
<proteinExistence type="predicted"/>
<dbReference type="InterPro" id="IPR035965">
    <property type="entry name" value="PAS-like_dom_sf"/>
</dbReference>
<gene>
    <name evidence="1" type="ORF">SAMN05216302_101089</name>
</gene>
<sequence>MKTQSNELSAEFRGQLQIRDNWCKVAVLLVADNGTILDTNEEGSRLLGYHAKLSVRCHISSLVPELAEIDLLEEGNERVNPYLRYLSRIGHHFKIFATHGEQFTGELYFNDLKKIDQHLILVLIRPAHQENRLF</sequence>
<protein>
    <recommendedName>
        <fullName evidence="3">PAS domain-containing protein</fullName>
    </recommendedName>
</protein>
<evidence type="ECO:0000313" key="1">
    <source>
        <dbReference type="EMBL" id="SFK61325.1"/>
    </source>
</evidence>
<dbReference type="EMBL" id="FOSP01000010">
    <property type="protein sequence ID" value="SFK61325.1"/>
    <property type="molecule type" value="Genomic_DNA"/>
</dbReference>
<dbReference type="Gene3D" id="3.30.450.20">
    <property type="entry name" value="PAS domain"/>
    <property type="match status" value="1"/>
</dbReference>